<name>E8T462_THEA1</name>
<dbReference type="GO" id="GO:0004386">
    <property type="term" value="F:helicase activity"/>
    <property type="evidence" value="ECO:0007669"/>
    <property type="project" value="UniProtKB-KW"/>
</dbReference>
<proteinExistence type="predicted"/>
<dbReference type="HOGENOM" id="CLU_008466_1_0_0"/>
<dbReference type="Gene3D" id="3.40.50.10810">
    <property type="entry name" value="Tandem AAA-ATPase domain"/>
    <property type="match status" value="2"/>
</dbReference>
<dbReference type="GO" id="GO:0016787">
    <property type="term" value="F:hydrolase activity"/>
    <property type="evidence" value="ECO:0007669"/>
    <property type="project" value="UniProtKB-KW"/>
</dbReference>
<dbReference type="eggNOG" id="COG0553">
    <property type="taxonomic scope" value="Bacteria"/>
</dbReference>
<keyword evidence="4" id="KW-0067">ATP-binding</keyword>
<keyword evidence="1" id="KW-0378">Hydrolase</keyword>
<accession>E8T462</accession>
<dbReference type="Gene3D" id="3.40.50.300">
    <property type="entry name" value="P-loop containing nucleotide triphosphate hydrolases"/>
    <property type="match status" value="1"/>
</dbReference>
<evidence type="ECO:0000259" key="3">
    <source>
        <dbReference type="PROSITE" id="PS51194"/>
    </source>
</evidence>
<dbReference type="InterPro" id="IPR049730">
    <property type="entry name" value="SNF2/RAD54-like_C"/>
</dbReference>
<dbReference type="Pfam" id="PF00176">
    <property type="entry name" value="SNF2-rel_dom"/>
    <property type="match status" value="1"/>
</dbReference>
<dbReference type="Pfam" id="PF00271">
    <property type="entry name" value="Helicase_C"/>
    <property type="match status" value="1"/>
</dbReference>
<reference evidence="4" key="1">
    <citation type="submission" date="2011-01" db="EMBL/GenBank/DDBJ databases">
        <title>Complete sequence of chromosome of Thermovibrio ammonificans HB-1.</title>
        <authorList>
            <consortium name="US DOE Joint Genome Institute"/>
            <person name="Lucas S."/>
            <person name="Copeland A."/>
            <person name="Lapidus A."/>
            <person name="Cheng J.-F."/>
            <person name="Goodwin L."/>
            <person name="Pitluck S."/>
            <person name="Davenport K."/>
            <person name="Detter J.C."/>
            <person name="Han C."/>
            <person name="Tapia R."/>
            <person name="Land M."/>
            <person name="Hauser L."/>
            <person name="Kyrpides N."/>
            <person name="Ivanova N."/>
            <person name="Ovchinnikova G."/>
            <person name="Vetriani C."/>
            <person name="Woyke T."/>
        </authorList>
    </citation>
    <scope>NUCLEOTIDE SEQUENCE [LARGE SCALE GENOMIC DNA]</scope>
    <source>
        <strain evidence="4">HB-1</strain>
    </source>
</reference>
<dbReference type="PANTHER" id="PTHR45766:SF6">
    <property type="entry name" value="SWI_SNF-RELATED MATRIX-ASSOCIATED ACTIN-DEPENDENT REGULATOR OF CHROMATIN SUBFAMILY A-LIKE PROTEIN 1"/>
    <property type="match status" value="1"/>
</dbReference>
<sequence length="1051" mass="122976">MNQLNDLTFFTNEPGRKLIDRFKTLFKDTKELDVIVGYFYLSGLYQLHEELKKVDRIRIIVGIQVGKNVWNLVQLAKNIKKQKEEYLNMVVEELSSASFEESFKKEEAIRDFINWIEEGKLQIKYYPYSPLHAKLYIFKSRSGIDFGRVITGSSNFTISGLKDNLEFNVELKNATDVQFAIERFEELWEKCIDISADIVATIKGKTWLNDEITPYELYLKFLYEFFGEQIDVENEEDIPFPEGFKKLQYQVEAVIDAEKKLRTHGGVFLSDVVGLGKTFIAAMLASKLRKRTLVFAPPHLKDYWEETLRKFLVPGFLVESAGKLPSLDPKDFDDYKLVIVDEAHRFRNEDTKSYKVLHEICRKKNVILVTATPYNNRPSDVRAQLLLFQDKKRPTIPGIYSIDAFFKRLEDKIKKVDRKKNPEFYRKVLKEVGEEIRKKVFTYVMVRRTRKEVMEFYREDLEKQGVTFPKVNKPVKVYYQLDEELDSLFNETIATIKSLTYARYTPALYLRKRSTENIERLSQRNLAGLMKVLLLKRLESSFHSFVSSLERFLKSHKQVLEEFERSGKVYMSKKINVYERIEELLAEVEESDSFDLEKILKDGEVTVYDKNQLTGEFYENLERDVKAIEVLYSKWSKVKSDPKVEELLRLLEKDERLTKARKILIFTEFAETAEYLKKKLAEEFGNSVISYTSTSGRSERDKILENFDPNLPKEKQKDDIRILITTDVLAEGINLHRANVIINYDIPWNPTRVLQRVGRINRVGTTFSEIHIFNFFPVEKTESEIGLEAAAVAKLQAFHEALGEDAKYLTEEEETSPRGLFEKINASVEEEDDNSLLYYLKKLQKVKEENPELYKQIKEFPKKARSCRFWNKNFLITLLKKGNVKKIFLCYEDKPAREIDFLEAVELLEADEDERRAPLNRELFHKLLSENVRAFESELNQLKHESATGAKSYEKSLIRELKALRGRVSKEGKQVIREALDIINKSGLPKSVAREIYKVVTSKSDIPKKVKILKEFVERYSSPTEESGFFDNQELEVILSQLFLKERNLEL</sequence>
<dbReference type="GO" id="GO:0005524">
    <property type="term" value="F:ATP binding"/>
    <property type="evidence" value="ECO:0007669"/>
    <property type="project" value="InterPro"/>
</dbReference>
<dbReference type="eggNOG" id="COG3886">
    <property type="taxonomic scope" value="Bacteria"/>
</dbReference>
<feature type="domain" description="Helicase C-terminal" evidence="3">
    <location>
        <begin position="643"/>
        <end position="814"/>
    </location>
</feature>
<dbReference type="PANTHER" id="PTHR45766">
    <property type="entry name" value="DNA ANNEALING HELICASE AND ENDONUCLEASE ZRANB3 FAMILY MEMBER"/>
    <property type="match status" value="1"/>
</dbReference>
<dbReference type="InterPro" id="IPR001650">
    <property type="entry name" value="Helicase_C-like"/>
</dbReference>
<evidence type="ECO:0000259" key="2">
    <source>
        <dbReference type="PROSITE" id="PS51192"/>
    </source>
</evidence>
<dbReference type="InterPro" id="IPR000330">
    <property type="entry name" value="SNF2_N"/>
</dbReference>
<dbReference type="CDD" id="cd09178">
    <property type="entry name" value="PLDc_N_Snf2_like"/>
    <property type="match status" value="1"/>
</dbReference>
<dbReference type="OrthoDB" id="9814088at2"/>
<protein>
    <submittedName>
        <fullName evidence="4">Helicase domain protein</fullName>
    </submittedName>
</protein>
<evidence type="ECO:0000256" key="1">
    <source>
        <dbReference type="ARBA" id="ARBA00022801"/>
    </source>
</evidence>
<keyword evidence="4" id="KW-0347">Helicase</keyword>
<feature type="domain" description="Helicase ATP-binding" evidence="2">
    <location>
        <begin position="258"/>
        <end position="391"/>
    </location>
</feature>
<dbReference type="RefSeq" id="WP_013538177.1">
    <property type="nucleotide sequence ID" value="NC_014926.1"/>
</dbReference>
<dbReference type="SMART" id="SM00490">
    <property type="entry name" value="HELICc"/>
    <property type="match status" value="1"/>
</dbReference>
<dbReference type="CDD" id="cd18793">
    <property type="entry name" value="SF2_C_SNF"/>
    <property type="match status" value="1"/>
</dbReference>
<dbReference type="STRING" id="648996.Theam_1429"/>
<dbReference type="InterPro" id="IPR014001">
    <property type="entry name" value="Helicase_ATP-bd"/>
</dbReference>
<dbReference type="InterPro" id="IPR038718">
    <property type="entry name" value="SNF2-like_sf"/>
</dbReference>
<dbReference type="PROSITE" id="PS51192">
    <property type="entry name" value="HELICASE_ATP_BIND_1"/>
    <property type="match status" value="1"/>
</dbReference>
<keyword evidence="5" id="KW-1185">Reference proteome</keyword>
<dbReference type="InterPro" id="IPR025202">
    <property type="entry name" value="PLD-like_dom"/>
</dbReference>
<dbReference type="Pfam" id="PF13091">
    <property type="entry name" value="PLDc_2"/>
    <property type="match status" value="1"/>
</dbReference>
<evidence type="ECO:0000313" key="4">
    <source>
        <dbReference type="EMBL" id="ADU97391.1"/>
    </source>
</evidence>
<dbReference type="SMART" id="SM00487">
    <property type="entry name" value="DEXDc"/>
    <property type="match status" value="1"/>
</dbReference>
<dbReference type="Gene3D" id="3.30.870.10">
    <property type="entry name" value="Endonuclease Chain A"/>
    <property type="match status" value="1"/>
</dbReference>
<dbReference type="AlphaFoldDB" id="E8T462"/>
<organism evidence="4 5">
    <name type="scientific">Thermovibrio ammonificans (strain DSM 15698 / JCM 12110 / HB-1)</name>
    <dbReference type="NCBI Taxonomy" id="648996"/>
    <lineage>
        <taxon>Bacteria</taxon>
        <taxon>Pseudomonadati</taxon>
        <taxon>Aquificota</taxon>
        <taxon>Aquificia</taxon>
        <taxon>Desulfurobacteriales</taxon>
        <taxon>Desulfurobacteriaceae</taxon>
        <taxon>Thermovibrio</taxon>
    </lineage>
</organism>
<dbReference type="SUPFAM" id="SSF56024">
    <property type="entry name" value="Phospholipase D/nuclease"/>
    <property type="match status" value="1"/>
</dbReference>
<dbReference type="KEGG" id="tam:Theam_1429"/>
<keyword evidence="4" id="KW-0547">Nucleotide-binding</keyword>
<dbReference type="InterPro" id="IPR027417">
    <property type="entry name" value="P-loop_NTPase"/>
</dbReference>
<dbReference type="EMBL" id="CP002444">
    <property type="protein sequence ID" value="ADU97391.1"/>
    <property type="molecule type" value="Genomic_DNA"/>
</dbReference>
<dbReference type="PROSITE" id="PS51194">
    <property type="entry name" value="HELICASE_CTER"/>
    <property type="match status" value="1"/>
</dbReference>
<dbReference type="Proteomes" id="UP000006362">
    <property type="component" value="Chromosome"/>
</dbReference>
<gene>
    <name evidence="4" type="ordered locus">Theam_1429</name>
</gene>
<evidence type="ECO:0000313" key="5">
    <source>
        <dbReference type="Proteomes" id="UP000006362"/>
    </source>
</evidence>
<dbReference type="SUPFAM" id="SSF52540">
    <property type="entry name" value="P-loop containing nucleoside triphosphate hydrolases"/>
    <property type="match status" value="2"/>
</dbReference>